<dbReference type="CDD" id="cd02248">
    <property type="entry name" value="Peptidase_C1A"/>
    <property type="match status" value="1"/>
</dbReference>
<gene>
    <name evidence="6" type="ORF">ACHAW5_004349</name>
</gene>
<dbReference type="Gene3D" id="3.90.70.10">
    <property type="entry name" value="Cysteine proteinases"/>
    <property type="match status" value="1"/>
</dbReference>
<dbReference type="InterPro" id="IPR000169">
    <property type="entry name" value="Pept_cys_AS"/>
</dbReference>
<dbReference type="EMBL" id="JALLAZ020000451">
    <property type="protein sequence ID" value="KAL3794827.1"/>
    <property type="molecule type" value="Genomic_DNA"/>
</dbReference>
<keyword evidence="7" id="KW-1185">Reference proteome</keyword>
<dbReference type="InterPro" id="IPR039417">
    <property type="entry name" value="Peptidase_C1A_papain-like"/>
</dbReference>
<dbReference type="SUPFAM" id="SSF54001">
    <property type="entry name" value="Cysteine proteinases"/>
    <property type="match status" value="1"/>
</dbReference>
<evidence type="ECO:0000313" key="7">
    <source>
        <dbReference type="Proteomes" id="UP001530315"/>
    </source>
</evidence>
<dbReference type="InterPro" id="IPR000668">
    <property type="entry name" value="Peptidase_C1A_C"/>
</dbReference>
<dbReference type="PROSITE" id="PS00139">
    <property type="entry name" value="THIOL_PROTEASE_CYS"/>
    <property type="match status" value="1"/>
</dbReference>
<dbReference type="PANTHER" id="PTHR12411">
    <property type="entry name" value="CYSTEINE PROTEASE FAMILY C1-RELATED"/>
    <property type="match status" value="1"/>
</dbReference>
<evidence type="ECO:0000259" key="4">
    <source>
        <dbReference type="SMART" id="SM00645"/>
    </source>
</evidence>
<dbReference type="AlphaFoldDB" id="A0ABD3Q492"/>
<feature type="non-terminal residue" evidence="6">
    <location>
        <position position="1"/>
    </location>
</feature>
<evidence type="ECO:0000256" key="1">
    <source>
        <dbReference type="ARBA" id="ARBA00008455"/>
    </source>
</evidence>
<proteinExistence type="inferred from homology"/>
<evidence type="ECO:0000313" key="6">
    <source>
        <dbReference type="EMBL" id="KAL3794827.1"/>
    </source>
</evidence>
<feature type="domain" description="Cathepsin propeptide inhibitor" evidence="5">
    <location>
        <begin position="104"/>
        <end position="170"/>
    </location>
</feature>
<dbReference type="InterPro" id="IPR013128">
    <property type="entry name" value="Peptidase_C1A"/>
</dbReference>
<name>A0ABD3Q492_9STRA</name>
<evidence type="ECO:0000256" key="2">
    <source>
        <dbReference type="ARBA" id="ARBA00023145"/>
    </source>
</evidence>
<dbReference type="SMART" id="SM00645">
    <property type="entry name" value="Pept_C1"/>
    <property type="match status" value="1"/>
</dbReference>
<sequence length="507" mass="55496">VFLCQFVHLATLRVPTRIGSRGNCEQYDRDACKMLTAEHQQLRTTQSTPSHPTLHNKLQSFMIFHLRNAFVLLSAAAAVSTAAYAGEDGSVPPRAHELDKSYTFERYLAHFNKSYDDPDEYARRSRIFARNLNTILSHNGEKKMNEDGDIIGGGFVMGVNAFTDVDAAELPMGYQKFGHAAWSSQRVGAGGLKMERLLGETQSYSKPPDFEMDDVSALPAEVDWEEEGKVNPTIPQQGGCGSCWSFAATAVIESHLAIATGEDPVSLSEQNVLQCTPNPDQCGGKGDCSGATVELALNYVADLTAKKQGGMFRIEDVPYHGSSKTWVKCDEVTSGKTPMVGIEGWTKLPDNNYKATMNAVAKVGPLAIAVSANNWSFYEKGIFENKDDDAVVNHAVLLVGYGVDDCTGEKYYKVRNSWGPGFGEGGYIRIKRTDDDQDLCKMDDQPLIGVDCALDDNGNKVFVKPVKVCGTSGALFDVSYPIGVHYLHTSHRVDQRVTSPAPDQEFD</sequence>
<organism evidence="6 7">
    <name type="scientific">Stephanodiscus triporus</name>
    <dbReference type="NCBI Taxonomy" id="2934178"/>
    <lineage>
        <taxon>Eukaryota</taxon>
        <taxon>Sar</taxon>
        <taxon>Stramenopiles</taxon>
        <taxon>Ochrophyta</taxon>
        <taxon>Bacillariophyta</taxon>
        <taxon>Coscinodiscophyceae</taxon>
        <taxon>Thalassiosirophycidae</taxon>
        <taxon>Stephanodiscales</taxon>
        <taxon>Stephanodiscaceae</taxon>
        <taxon>Stephanodiscus</taxon>
    </lineage>
</organism>
<dbReference type="InterPro" id="IPR013201">
    <property type="entry name" value="Prot_inhib_I29"/>
</dbReference>
<comment type="caution">
    <text evidence="6">The sequence shown here is derived from an EMBL/GenBank/DDBJ whole genome shotgun (WGS) entry which is preliminary data.</text>
</comment>
<dbReference type="Pfam" id="PF00112">
    <property type="entry name" value="Peptidase_C1"/>
    <property type="match status" value="1"/>
</dbReference>
<dbReference type="Proteomes" id="UP001530315">
    <property type="component" value="Unassembled WGS sequence"/>
</dbReference>
<dbReference type="PRINTS" id="PR00705">
    <property type="entry name" value="PAPAIN"/>
</dbReference>
<protein>
    <submittedName>
        <fullName evidence="6">Uncharacterized protein</fullName>
    </submittedName>
</protein>
<dbReference type="PROSITE" id="PS00639">
    <property type="entry name" value="THIOL_PROTEASE_HIS"/>
    <property type="match status" value="1"/>
</dbReference>
<keyword evidence="3" id="KW-1015">Disulfide bond</keyword>
<dbReference type="SMART" id="SM00848">
    <property type="entry name" value="Inhibitor_I29"/>
    <property type="match status" value="1"/>
</dbReference>
<dbReference type="Pfam" id="PF08246">
    <property type="entry name" value="Inhibitor_I29"/>
    <property type="match status" value="1"/>
</dbReference>
<keyword evidence="2" id="KW-0865">Zymogen</keyword>
<evidence type="ECO:0000256" key="3">
    <source>
        <dbReference type="ARBA" id="ARBA00023157"/>
    </source>
</evidence>
<evidence type="ECO:0000259" key="5">
    <source>
        <dbReference type="SMART" id="SM00848"/>
    </source>
</evidence>
<accession>A0ABD3Q492</accession>
<feature type="domain" description="Peptidase C1A papain C-terminal" evidence="4">
    <location>
        <begin position="218"/>
        <end position="450"/>
    </location>
</feature>
<dbReference type="InterPro" id="IPR025660">
    <property type="entry name" value="Pept_his_AS"/>
</dbReference>
<dbReference type="InterPro" id="IPR038765">
    <property type="entry name" value="Papain-like_cys_pep_sf"/>
</dbReference>
<comment type="similarity">
    <text evidence="1">Belongs to the peptidase C1 family.</text>
</comment>
<reference evidence="6 7" key="1">
    <citation type="submission" date="2024-10" db="EMBL/GenBank/DDBJ databases">
        <title>Updated reference genomes for cyclostephanoid diatoms.</title>
        <authorList>
            <person name="Roberts W.R."/>
            <person name="Alverson A.J."/>
        </authorList>
    </citation>
    <scope>NUCLEOTIDE SEQUENCE [LARGE SCALE GENOMIC DNA]</scope>
    <source>
        <strain evidence="6 7">AJA276-08</strain>
    </source>
</reference>